<keyword evidence="1" id="KW-0802">TPR repeat</keyword>
<dbReference type="Gene3D" id="1.25.40.10">
    <property type="entry name" value="Tetratricopeptide repeat domain"/>
    <property type="match status" value="1"/>
</dbReference>
<dbReference type="Proteomes" id="UP000711407">
    <property type="component" value="Unassembled WGS sequence"/>
</dbReference>
<protein>
    <submittedName>
        <fullName evidence="4">Tetratricopeptide repeat protein</fullName>
    </submittedName>
</protein>
<reference evidence="4" key="1">
    <citation type="journal article" date="2021" name="PeerJ">
        <title>Extensive microbial diversity within the chicken gut microbiome revealed by metagenomics and culture.</title>
        <authorList>
            <person name="Gilroy R."/>
            <person name="Ravi A."/>
            <person name="Getino M."/>
            <person name="Pursley I."/>
            <person name="Horton D.L."/>
            <person name="Alikhan N.F."/>
            <person name="Baker D."/>
            <person name="Gharbi K."/>
            <person name="Hall N."/>
            <person name="Watson M."/>
            <person name="Adriaenssens E.M."/>
            <person name="Foster-Nyarko E."/>
            <person name="Jarju S."/>
            <person name="Secka A."/>
            <person name="Antonio M."/>
            <person name="Oren A."/>
            <person name="Chaudhuri R.R."/>
            <person name="La Ragione R."/>
            <person name="Hildebrand F."/>
            <person name="Pallen M.J."/>
        </authorList>
    </citation>
    <scope>NUCLEOTIDE SEQUENCE</scope>
    <source>
        <strain evidence="4">4100</strain>
    </source>
</reference>
<feature type="signal peptide" evidence="3">
    <location>
        <begin position="1"/>
        <end position="25"/>
    </location>
</feature>
<dbReference type="PROSITE" id="PS50293">
    <property type="entry name" value="TPR_REGION"/>
    <property type="match status" value="1"/>
</dbReference>
<dbReference type="EMBL" id="DYXT01000028">
    <property type="protein sequence ID" value="HJE39129.1"/>
    <property type="molecule type" value="Genomic_DNA"/>
</dbReference>
<evidence type="ECO:0000313" key="5">
    <source>
        <dbReference type="Proteomes" id="UP000711407"/>
    </source>
</evidence>
<evidence type="ECO:0000256" key="3">
    <source>
        <dbReference type="SAM" id="SignalP"/>
    </source>
</evidence>
<feature type="compositionally biased region" description="Basic and acidic residues" evidence="2">
    <location>
        <begin position="244"/>
        <end position="265"/>
    </location>
</feature>
<evidence type="ECO:0000256" key="2">
    <source>
        <dbReference type="SAM" id="MobiDB-lite"/>
    </source>
</evidence>
<feature type="compositionally biased region" description="Low complexity" evidence="2">
    <location>
        <begin position="210"/>
        <end position="229"/>
    </location>
</feature>
<evidence type="ECO:0000256" key="1">
    <source>
        <dbReference type="PROSITE-ProRule" id="PRU00339"/>
    </source>
</evidence>
<comment type="caution">
    <text evidence="4">The sequence shown here is derived from an EMBL/GenBank/DDBJ whole genome shotgun (WGS) entry which is preliminary data.</text>
</comment>
<feature type="region of interest" description="Disordered" evidence="2">
    <location>
        <begin position="167"/>
        <end position="274"/>
    </location>
</feature>
<feature type="compositionally biased region" description="Basic and acidic residues" evidence="2">
    <location>
        <begin position="177"/>
        <end position="208"/>
    </location>
</feature>
<gene>
    <name evidence="4" type="ORF">K8V47_05160</name>
</gene>
<sequence>MKSRILSLILLVACISGAMATDAHAAADKTSDGYESNKQERNFIAAGNKLYRDKRYAEAEVQYRKAIEANQASETAVFNLAASLIRQGGTNTPDAPNKTIQEAQQLLSSLSTSARDTHLAELAAYNLGNLAYNAEQYQPAIEHYKNALRRNPDNDKARQNLRLAQKKLQEQQNQDQNQDKDKDKDNEQQQDKQDQQQDKDKNENKDENQDNQNQQQPQQQQDQQQNKQQGGISDQNAEQILKAMENEEKATRARINAEKAKETKANRRQIAKPW</sequence>
<dbReference type="PROSITE" id="PS50005">
    <property type="entry name" value="TPR"/>
    <property type="match status" value="1"/>
</dbReference>
<evidence type="ECO:0000313" key="4">
    <source>
        <dbReference type="EMBL" id="HJE39129.1"/>
    </source>
</evidence>
<dbReference type="InterPro" id="IPR019734">
    <property type="entry name" value="TPR_rpt"/>
</dbReference>
<name>A0A921E8H4_9BACT</name>
<proteinExistence type="predicted"/>
<dbReference type="InterPro" id="IPR011990">
    <property type="entry name" value="TPR-like_helical_dom_sf"/>
</dbReference>
<feature type="chain" id="PRO_5037702568" evidence="3">
    <location>
        <begin position="26"/>
        <end position="274"/>
    </location>
</feature>
<dbReference type="AlphaFoldDB" id="A0A921E8H4"/>
<organism evidence="4 5">
    <name type="scientific">Candidatus Amulumruptor caecigallinarius</name>
    <dbReference type="NCBI Taxonomy" id="2109911"/>
    <lineage>
        <taxon>Bacteria</taxon>
        <taxon>Pseudomonadati</taxon>
        <taxon>Bacteroidota</taxon>
        <taxon>Bacteroidia</taxon>
        <taxon>Bacteroidales</taxon>
        <taxon>Muribaculaceae</taxon>
        <taxon>Candidatus Amulumruptor</taxon>
    </lineage>
</organism>
<reference evidence="4" key="2">
    <citation type="submission" date="2021-09" db="EMBL/GenBank/DDBJ databases">
        <authorList>
            <person name="Gilroy R."/>
        </authorList>
    </citation>
    <scope>NUCLEOTIDE SEQUENCE</scope>
    <source>
        <strain evidence="4">4100</strain>
    </source>
</reference>
<feature type="repeat" description="TPR" evidence="1">
    <location>
        <begin position="121"/>
        <end position="154"/>
    </location>
</feature>
<accession>A0A921E8H4</accession>
<dbReference type="SMART" id="SM00028">
    <property type="entry name" value="TPR"/>
    <property type="match status" value="2"/>
</dbReference>
<dbReference type="Pfam" id="PF00515">
    <property type="entry name" value="TPR_1"/>
    <property type="match status" value="1"/>
</dbReference>
<keyword evidence="3" id="KW-0732">Signal</keyword>
<dbReference type="SUPFAM" id="SSF48452">
    <property type="entry name" value="TPR-like"/>
    <property type="match status" value="1"/>
</dbReference>